<organism evidence="1 2">
    <name type="scientific">Cardiocondyla obscurior</name>
    <dbReference type="NCBI Taxonomy" id="286306"/>
    <lineage>
        <taxon>Eukaryota</taxon>
        <taxon>Metazoa</taxon>
        <taxon>Ecdysozoa</taxon>
        <taxon>Arthropoda</taxon>
        <taxon>Hexapoda</taxon>
        <taxon>Insecta</taxon>
        <taxon>Pterygota</taxon>
        <taxon>Neoptera</taxon>
        <taxon>Endopterygota</taxon>
        <taxon>Hymenoptera</taxon>
        <taxon>Apocrita</taxon>
        <taxon>Aculeata</taxon>
        <taxon>Formicoidea</taxon>
        <taxon>Formicidae</taxon>
        <taxon>Myrmicinae</taxon>
        <taxon>Cardiocondyla</taxon>
    </lineage>
</organism>
<keyword evidence="2" id="KW-1185">Reference proteome</keyword>
<dbReference type="AlphaFoldDB" id="A0AAW2FAZ4"/>
<proteinExistence type="predicted"/>
<dbReference type="Proteomes" id="UP001430953">
    <property type="component" value="Unassembled WGS sequence"/>
</dbReference>
<name>A0AAW2FAZ4_9HYME</name>
<reference evidence="1 2" key="1">
    <citation type="submission" date="2023-03" db="EMBL/GenBank/DDBJ databases">
        <title>High recombination rates correlate with genetic variation in Cardiocondyla obscurior ants.</title>
        <authorList>
            <person name="Errbii M."/>
        </authorList>
    </citation>
    <scope>NUCLEOTIDE SEQUENCE [LARGE SCALE GENOMIC DNA]</scope>
    <source>
        <strain evidence="1">Alpha-2009</strain>
        <tissue evidence="1">Whole body</tissue>
    </source>
</reference>
<dbReference type="EMBL" id="JADYXP020000013">
    <property type="protein sequence ID" value="KAL0111661.1"/>
    <property type="molecule type" value="Genomic_DNA"/>
</dbReference>
<accession>A0AAW2FAZ4</accession>
<evidence type="ECO:0000313" key="1">
    <source>
        <dbReference type="EMBL" id="KAL0111661.1"/>
    </source>
</evidence>
<gene>
    <name evidence="1" type="ORF">PUN28_013090</name>
</gene>
<evidence type="ECO:0000313" key="2">
    <source>
        <dbReference type="Proteomes" id="UP001430953"/>
    </source>
</evidence>
<sequence length="105" mass="12095">MLLFEYRRRVSSTLLSKAMFSNVKEKMQTVYEKEVGAQYVGSFARERARKGKGEISKEEWRRTRRRADAARSRACRSPRACRKRAAGACRDGEKRTGYAAGIRTK</sequence>
<comment type="caution">
    <text evidence="1">The sequence shown here is derived from an EMBL/GenBank/DDBJ whole genome shotgun (WGS) entry which is preliminary data.</text>
</comment>
<protein>
    <submittedName>
        <fullName evidence="1">Uncharacterized protein</fullName>
    </submittedName>
</protein>